<keyword evidence="4" id="KW-0472">Membrane</keyword>
<keyword evidence="5 10" id="KW-0732">Signal</keyword>
<dbReference type="SUPFAM" id="SSF47699">
    <property type="entry name" value="Bifunctional inhibitor/lipid-transfer protein/seed storage 2S albumin"/>
    <property type="match status" value="1"/>
</dbReference>
<organism evidence="12 13">
    <name type="scientific">Lupinus albus</name>
    <name type="common">White lupine</name>
    <name type="synonym">Lupinus termis</name>
    <dbReference type="NCBI Taxonomy" id="3870"/>
    <lineage>
        <taxon>Eukaryota</taxon>
        <taxon>Viridiplantae</taxon>
        <taxon>Streptophyta</taxon>
        <taxon>Embryophyta</taxon>
        <taxon>Tracheophyta</taxon>
        <taxon>Spermatophyta</taxon>
        <taxon>Magnoliopsida</taxon>
        <taxon>eudicotyledons</taxon>
        <taxon>Gunneridae</taxon>
        <taxon>Pentapetalae</taxon>
        <taxon>rosids</taxon>
        <taxon>fabids</taxon>
        <taxon>Fabales</taxon>
        <taxon>Fabaceae</taxon>
        <taxon>Papilionoideae</taxon>
        <taxon>50 kb inversion clade</taxon>
        <taxon>genistoids sensu lato</taxon>
        <taxon>core genistoids</taxon>
        <taxon>Genisteae</taxon>
        <taxon>Lupinus</taxon>
    </lineage>
</organism>
<comment type="caution">
    <text evidence="12">The sequence shown here is derived from an EMBL/GenBank/DDBJ whole genome shotgun (WGS) entry which is preliminary data.</text>
</comment>
<dbReference type="GO" id="GO:0005886">
    <property type="term" value="C:plasma membrane"/>
    <property type="evidence" value="ECO:0007669"/>
    <property type="project" value="UniProtKB-SubCell"/>
</dbReference>
<keyword evidence="6" id="KW-1015">Disulfide bond</keyword>
<name>A0A6A4Q303_LUPAL</name>
<comment type="subcellular location">
    <subcellularLocation>
        <location evidence="1">Cell membrane</location>
        <topology evidence="1">Lipid-anchor</topology>
        <topology evidence="1">GPI-anchor</topology>
    </subcellularLocation>
</comment>
<evidence type="ECO:0000259" key="11">
    <source>
        <dbReference type="SMART" id="SM00499"/>
    </source>
</evidence>
<keyword evidence="3" id="KW-1003">Cell membrane</keyword>
<keyword evidence="8" id="KW-0449">Lipoprotein</keyword>
<feature type="compositionally biased region" description="Low complexity" evidence="9">
    <location>
        <begin position="145"/>
        <end position="172"/>
    </location>
</feature>
<comment type="similarity">
    <text evidence="2">Belongs to the plant LTP family.</text>
</comment>
<reference evidence="13" key="1">
    <citation type="journal article" date="2020" name="Nat. Commun.">
        <title>Genome sequence of the cluster root forming white lupin.</title>
        <authorList>
            <person name="Hufnagel B."/>
            <person name="Marques A."/>
            <person name="Soriano A."/>
            <person name="Marques L."/>
            <person name="Divol F."/>
            <person name="Doumas P."/>
            <person name="Sallet E."/>
            <person name="Mancinotti D."/>
            <person name="Carrere S."/>
            <person name="Marande W."/>
            <person name="Arribat S."/>
            <person name="Keller J."/>
            <person name="Huneau C."/>
            <person name="Blein T."/>
            <person name="Aime D."/>
            <person name="Laguerre M."/>
            <person name="Taylor J."/>
            <person name="Schubert V."/>
            <person name="Nelson M."/>
            <person name="Geu-Flores F."/>
            <person name="Crespi M."/>
            <person name="Gallardo-Guerrero K."/>
            <person name="Delaux P.-M."/>
            <person name="Salse J."/>
            <person name="Berges H."/>
            <person name="Guyot R."/>
            <person name="Gouzy J."/>
            <person name="Peret B."/>
        </authorList>
    </citation>
    <scope>NUCLEOTIDE SEQUENCE [LARGE SCALE GENOMIC DNA]</scope>
    <source>
        <strain evidence="13">cv. Amiga</strain>
    </source>
</reference>
<protein>
    <submittedName>
        <fullName evidence="12">Putative bifunctional inhibitor/plant lipid transfer protein/seed storage helical</fullName>
    </submittedName>
</protein>
<keyword evidence="7" id="KW-0325">Glycoprotein</keyword>
<accession>A0A6A4Q303</accession>
<keyword evidence="13" id="KW-1185">Reference proteome</keyword>
<feature type="chain" id="PRO_5025455692" evidence="10">
    <location>
        <begin position="30"/>
        <end position="201"/>
    </location>
</feature>
<evidence type="ECO:0000256" key="8">
    <source>
        <dbReference type="ARBA" id="ARBA00023288"/>
    </source>
</evidence>
<evidence type="ECO:0000256" key="2">
    <source>
        <dbReference type="ARBA" id="ARBA00009748"/>
    </source>
</evidence>
<proteinExistence type="inferred from homology"/>
<evidence type="ECO:0000256" key="6">
    <source>
        <dbReference type="ARBA" id="ARBA00023157"/>
    </source>
</evidence>
<dbReference type="PROSITE" id="PS51257">
    <property type="entry name" value="PROKAR_LIPOPROTEIN"/>
    <property type="match status" value="1"/>
</dbReference>
<dbReference type="FunFam" id="1.10.110.10:FF:000001">
    <property type="entry name" value="Bifunctional inhibitor/lipid-transfer protein/seed storage 2S albumin superfamily protein"/>
    <property type="match status" value="1"/>
</dbReference>
<dbReference type="InterPro" id="IPR036312">
    <property type="entry name" value="Bifun_inhib/LTP/seed_sf"/>
</dbReference>
<dbReference type="Pfam" id="PF14368">
    <property type="entry name" value="LTP_2"/>
    <property type="match status" value="1"/>
</dbReference>
<dbReference type="OrthoDB" id="785314at2759"/>
<dbReference type="GO" id="GO:0098552">
    <property type="term" value="C:side of membrane"/>
    <property type="evidence" value="ECO:0007669"/>
    <property type="project" value="UniProtKB-KW"/>
</dbReference>
<dbReference type="SMART" id="SM00499">
    <property type="entry name" value="AAI"/>
    <property type="match status" value="1"/>
</dbReference>
<keyword evidence="4" id="KW-0336">GPI-anchor</keyword>
<evidence type="ECO:0000256" key="1">
    <source>
        <dbReference type="ARBA" id="ARBA00004609"/>
    </source>
</evidence>
<dbReference type="AlphaFoldDB" id="A0A6A4Q303"/>
<dbReference type="InterPro" id="IPR016140">
    <property type="entry name" value="Bifunc_inhib/LTP/seed_store"/>
</dbReference>
<evidence type="ECO:0000256" key="7">
    <source>
        <dbReference type="ARBA" id="ARBA00023180"/>
    </source>
</evidence>
<dbReference type="EMBL" id="WOCE01000009">
    <property type="protein sequence ID" value="KAE9607906.1"/>
    <property type="molecule type" value="Genomic_DNA"/>
</dbReference>
<dbReference type="Proteomes" id="UP000447434">
    <property type="component" value="Chromosome 9"/>
</dbReference>
<evidence type="ECO:0000256" key="4">
    <source>
        <dbReference type="ARBA" id="ARBA00022622"/>
    </source>
</evidence>
<feature type="signal peptide" evidence="10">
    <location>
        <begin position="1"/>
        <end position="29"/>
    </location>
</feature>
<dbReference type="PANTHER" id="PTHR33044">
    <property type="entry name" value="BIFUNCTIONAL INHIBITOR/LIPID-TRANSFER PROTEIN/SEED STORAGE 2S ALBUMIN SUPERFAMILY PROTEIN-RELATED"/>
    <property type="match status" value="1"/>
</dbReference>
<evidence type="ECO:0000256" key="3">
    <source>
        <dbReference type="ARBA" id="ARBA00022475"/>
    </source>
</evidence>
<gene>
    <name evidence="12" type="ORF">Lalb_Chr09g0335101</name>
</gene>
<sequence length="201" mass="20757">MGSTRNSSCKMAYTVALVFVLVACYGVSAESPAPETATAPSPAGSNGCFTALLNMSDCLSYVEDGSNLSKPEKGCCPELAGLVDSNPICLCQLLGNPDSIGIKLNLNKAIKLPSICAVTTPPLSTCSELGIPVSSPAPEDSTSATPSSLPTEEGPSTSPTPSSDEATAATPSQNNNHNGASSLYSHFHILLFLTLFSHYHF</sequence>
<evidence type="ECO:0000313" key="12">
    <source>
        <dbReference type="EMBL" id="KAE9607906.1"/>
    </source>
</evidence>
<feature type="region of interest" description="Disordered" evidence="9">
    <location>
        <begin position="129"/>
        <end position="177"/>
    </location>
</feature>
<evidence type="ECO:0000313" key="13">
    <source>
        <dbReference type="Proteomes" id="UP000447434"/>
    </source>
</evidence>
<evidence type="ECO:0000256" key="10">
    <source>
        <dbReference type="SAM" id="SignalP"/>
    </source>
</evidence>
<evidence type="ECO:0000256" key="5">
    <source>
        <dbReference type="ARBA" id="ARBA00022729"/>
    </source>
</evidence>
<dbReference type="CDD" id="cd00010">
    <property type="entry name" value="AAI_LTSS"/>
    <property type="match status" value="1"/>
</dbReference>
<evidence type="ECO:0000256" key="9">
    <source>
        <dbReference type="SAM" id="MobiDB-lite"/>
    </source>
</evidence>
<dbReference type="InterPro" id="IPR043325">
    <property type="entry name" value="LTSS"/>
</dbReference>
<feature type="domain" description="Bifunctional inhibitor/plant lipid transfer protein/seed storage helical" evidence="11">
    <location>
        <begin position="48"/>
        <end position="126"/>
    </location>
</feature>
<dbReference type="Gene3D" id="1.10.110.10">
    <property type="entry name" value="Plant lipid-transfer and hydrophobic proteins"/>
    <property type="match status" value="1"/>
</dbReference>